<gene>
    <name evidence="3" type="ORF">EAH89_16725</name>
</gene>
<dbReference type="RefSeq" id="WP_140884874.1">
    <property type="nucleotide sequence ID" value="NZ_RCZP01000017.1"/>
</dbReference>
<evidence type="ECO:0000313" key="4">
    <source>
        <dbReference type="Proteomes" id="UP000317078"/>
    </source>
</evidence>
<evidence type="ECO:0000256" key="2">
    <source>
        <dbReference type="SAM" id="SignalP"/>
    </source>
</evidence>
<keyword evidence="4" id="KW-1185">Reference proteome</keyword>
<dbReference type="PIRSF" id="PIRSF017082">
    <property type="entry name" value="YflP"/>
    <property type="match status" value="1"/>
</dbReference>
<comment type="similarity">
    <text evidence="1">Belongs to the UPF0065 (bug) family.</text>
</comment>
<evidence type="ECO:0000313" key="3">
    <source>
        <dbReference type="EMBL" id="TPG53392.1"/>
    </source>
</evidence>
<keyword evidence="2" id="KW-0732">Signal</keyword>
<dbReference type="PANTHER" id="PTHR42928:SF5">
    <property type="entry name" value="BLR1237 PROTEIN"/>
    <property type="match status" value="1"/>
</dbReference>
<feature type="chain" id="PRO_5021247975" evidence="2">
    <location>
        <begin position="22"/>
        <end position="328"/>
    </location>
</feature>
<dbReference type="AlphaFoldDB" id="A0A502FVU9"/>
<dbReference type="Gene3D" id="3.40.190.150">
    <property type="entry name" value="Bordetella uptake gene, domain 1"/>
    <property type="match status" value="1"/>
</dbReference>
<dbReference type="Pfam" id="PF03401">
    <property type="entry name" value="TctC"/>
    <property type="match status" value="1"/>
</dbReference>
<sequence length="328" mass="34288">MLRRTALALAALAPLALPAAAQEAPWPNRPITIMGGFPNGSGVDIYARKLAEPLSRSLGVPVVVDNRTGAGGNIASEYVARARPDGYTFLLATAGTHAINATLYKSLPFDPLRDVTHIAILGDVPNVLLVNPQHSPGLRTCRDLVAAAKARPGALAYASTGNGASTHLSAVQFAAAAGIDVLHVPYRGQGPAMVSLLGGETAFFFNQSGPSIGPVQQGQLRALGVTTRARLAPLPDVPTIEEACGLPGFESSTWYGLVAPPGLPAPIQARMTQEVARIIAEPDFVAWLTDSQGITPPADPGPASFRRIHEADVARWAEIVRRSGAQVD</sequence>
<protein>
    <submittedName>
        <fullName evidence="3">Tripartite tricarboxylate transporter substrate binding protein</fullName>
    </submittedName>
</protein>
<proteinExistence type="inferred from homology"/>
<feature type="signal peptide" evidence="2">
    <location>
        <begin position="1"/>
        <end position="21"/>
    </location>
</feature>
<dbReference type="InterPro" id="IPR042100">
    <property type="entry name" value="Bug_dom1"/>
</dbReference>
<dbReference type="OrthoDB" id="7250553at2"/>
<reference evidence="3 4" key="1">
    <citation type="journal article" date="2019" name="Environ. Microbiol.">
        <title>Species interactions and distinct microbial communities in high Arctic permafrost affected cryosols are associated with the CH4 and CO2 gas fluxes.</title>
        <authorList>
            <person name="Altshuler I."/>
            <person name="Hamel J."/>
            <person name="Turney S."/>
            <person name="Magnuson E."/>
            <person name="Levesque R."/>
            <person name="Greer C."/>
            <person name="Whyte L.G."/>
        </authorList>
    </citation>
    <scope>NUCLEOTIDE SEQUENCE [LARGE SCALE GENOMIC DNA]</scope>
    <source>
        <strain evidence="3 4">S9.3B</strain>
    </source>
</reference>
<dbReference type="Gene3D" id="3.40.190.10">
    <property type="entry name" value="Periplasmic binding protein-like II"/>
    <property type="match status" value="1"/>
</dbReference>
<dbReference type="InterPro" id="IPR005064">
    <property type="entry name" value="BUG"/>
</dbReference>
<evidence type="ECO:0000256" key="1">
    <source>
        <dbReference type="ARBA" id="ARBA00006987"/>
    </source>
</evidence>
<name>A0A502FVU9_9PROT</name>
<dbReference type="EMBL" id="RCZP01000017">
    <property type="protein sequence ID" value="TPG53392.1"/>
    <property type="molecule type" value="Genomic_DNA"/>
</dbReference>
<accession>A0A502FVU9</accession>
<dbReference type="PANTHER" id="PTHR42928">
    <property type="entry name" value="TRICARBOXYLATE-BINDING PROTEIN"/>
    <property type="match status" value="1"/>
</dbReference>
<dbReference type="Proteomes" id="UP000317078">
    <property type="component" value="Unassembled WGS sequence"/>
</dbReference>
<organism evidence="3 4">
    <name type="scientific">Muricoccus nepalensis</name>
    <dbReference type="NCBI Taxonomy" id="1854500"/>
    <lineage>
        <taxon>Bacteria</taxon>
        <taxon>Pseudomonadati</taxon>
        <taxon>Pseudomonadota</taxon>
        <taxon>Alphaproteobacteria</taxon>
        <taxon>Acetobacterales</taxon>
        <taxon>Roseomonadaceae</taxon>
        <taxon>Muricoccus</taxon>
    </lineage>
</organism>
<dbReference type="SUPFAM" id="SSF53850">
    <property type="entry name" value="Periplasmic binding protein-like II"/>
    <property type="match status" value="1"/>
</dbReference>
<dbReference type="CDD" id="cd13578">
    <property type="entry name" value="PBP2_Bug27"/>
    <property type="match status" value="1"/>
</dbReference>
<comment type="caution">
    <text evidence="3">The sequence shown here is derived from an EMBL/GenBank/DDBJ whole genome shotgun (WGS) entry which is preliminary data.</text>
</comment>